<proteinExistence type="inferred from homology"/>
<keyword evidence="2" id="KW-0694">RNA-binding</keyword>
<name>A0A1H9A770_9BACI</name>
<dbReference type="InterPro" id="IPR010155">
    <property type="entry name" value="CRISPR-assoc_prot_Cas5d"/>
</dbReference>
<dbReference type="Gene3D" id="3.30.70.2660">
    <property type="match status" value="1"/>
</dbReference>
<evidence type="ECO:0000256" key="1">
    <source>
        <dbReference type="ARBA" id="ARBA00023118"/>
    </source>
</evidence>
<comment type="function">
    <text evidence="2">CRISPR (clustered regularly interspaced short palindromic repeat) is an adaptive immune system that provides protection against mobile genetic elements (viruses, transposable elements and conjugative plasmids). CRISPR clusters contain spacers, sequences complementary to antecedent mobile elements, and target invading nucleic acids. CRISPR clusters are transcribed and processed into CRISPR RNA (crRNA).</text>
</comment>
<dbReference type="Proteomes" id="UP000199410">
    <property type="component" value="Unassembled WGS sequence"/>
</dbReference>
<keyword evidence="2" id="KW-0540">Nuclease</keyword>
<organism evidence="3 4">
    <name type="scientific">Lysinibacillus fusiformis</name>
    <dbReference type="NCBI Taxonomy" id="28031"/>
    <lineage>
        <taxon>Bacteria</taxon>
        <taxon>Bacillati</taxon>
        <taxon>Bacillota</taxon>
        <taxon>Bacilli</taxon>
        <taxon>Bacillales</taxon>
        <taxon>Bacillaceae</taxon>
        <taxon>Lysinibacillus</taxon>
    </lineage>
</organism>
<protein>
    <recommendedName>
        <fullName evidence="2">pre-crRNA processing endonuclease</fullName>
        <ecNumber evidence="2">3.1.-.-</ecNumber>
    </recommendedName>
</protein>
<dbReference type="GO" id="GO:0051607">
    <property type="term" value="P:defense response to virus"/>
    <property type="evidence" value="ECO:0007669"/>
    <property type="project" value="UniProtKB-UniRule"/>
</dbReference>
<dbReference type="EMBL" id="FOEL01000002">
    <property type="protein sequence ID" value="SEP72494.1"/>
    <property type="molecule type" value="Genomic_DNA"/>
</dbReference>
<evidence type="ECO:0000256" key="2">
    <source>
        <dbReference type="PIRNR" id="PIRNR029950"/>
    </source>
</evidence>
<reference evidence="3 4" key="1">
    <citation type="submission" date="2016-10" db="EMBL/GenBank/DDBJ databases">
        <authorList>
            <person name="Varghese N."/>
            <person name="Submissions S."/>
        </authorList>
    </citation>
    <scope>NUCLEOTIDE SEQUENCE [LARGE SCALE GENOMIC DNA]</scope>
    <source>
        <strain evidence="3 4">TC-13</strain>
    </source>
</reference>
<dbReference type="NCBIfam" id="TIGR01876">
    <property type="entry name" value="cas_Cas5d"/>
    <property type="match status" value="1"/>
</dbReference>
<dbReference type="GO" id="GO:0003723">
    <property type="term" value="F:RNA binding"/>
    <property type="evidence" value="ECO:0007669"/>
    <property type="project" value="UniProtKB-UniRule"/>
</dbReference>
<dbReference type="NCBIfam" id="TIGR02593">
    <property type="entry name" value="CRISPR_cas5"/>
    <property type="match status" value="1"/>
</dbReference>
<comment type="caution">
    <text evidence="3">The sequence shown here is derived from an EMBL/GenBank/DDBJ whole genome shotgun (WGS) entry which is preliminary data.</text>
</comment>
<dbReference type="GO" id="GO:0043571">
    <property type="term" value="P:maintenance of CRISPR repeat elements"/>
    <property type="evidence" value="ECO:0007669"/>
    <property type="project" value="UniProtKB-UniRule"/>
</dbReference>
<dbReference type="GO" id="GO:0016787">
    <property type="term" value="F:hydrolase activity"/>
    <property type="evidence" value="ECO:0007669"/>
    <property type="project" value="UniProtKB-KW"/>
</dbReference>
<dbReference type="Pfam" id="PF09704">
    <property type="entry name" value="Cas_Cas5d"/>
    <property type="match status" value="1"/>
</dbReference>
<sequence>MTKIRNQIEFEVYGAYALFTDPLMKLGGEKMTTQIPSYQSLKGIVESIYWKPSIIWYIDEIRVMNAIRMESKGVRPIDMAGGNTLANYSYLRDVRYQVKAHFEFNTNRSDLQQDFNEFKHHNIAKRCVEKGGRRDVFLGTRECQAYVEPCEYGTGEGYYDDYDEVHFGTMVHGLNYPDETGRNLLETRLWQPRMIKGYITFIRPEECSLIRPIKEMQAKSFKLGESLTAVDDEYAELEVNK</sequence>
<keyword evidence="2" id="KW-0378">Hydrolase</keyword>
<dbReference type="AlphaFoldDB" id="A0A1H9A770"/>
<dbReference type="InterPro" id="IPR013422">
    <property type="entry name" value="CRISPR-assoc_prot_Cas5_N"/>
</dbReference>
<evidence type="ECO:0000313" key="3">
    <source>
        <dbReference type="EMBL" id="SEP72494.1"/>
    </source>
</evidence>
<evidence type="ECO:0000313" key="4">
    <source>
        <dbReference type="Proteomes" id="UP000199410"/>
    </source>
</evidence>
<gene>
    <name evidence="3" type="ORF">SAMN02787113_00427</name>
</gene>
<keyword evidence="1 2" id="KW-0051">Antiviral defense</keyword>
<accession>A0A1H9A770</accession>
<dbReference type="InterPro" id="IPR021124">
    <property type="entry name" value="CRISPR-assoc_prot_Cas5"/>
</dbReference>
<comment type="similarity">
    <text evidence="2">Belongs to the CRISPR-associated protein Cas5 family. Subtype I-C/Dvulg subfamily.</text>
</comment>
<dbReference type="EC" id="3.1.-.-" evidence="2"/>
<dbReference type="GO" id="GO:0004519">
    <property type="term" value="F:endonuclease activity"/>
    <property type="evidence" value="ECO:0007669"/>
    <property type="project" value="UniProtKB-UniRule"/>
</dbReference>
<dbReference type="PIRSF" id="PIRSF029950">
    <property type="entry name" value="Cas_CT1134"/>
    <property type="match status" value="1"/>
</dbReference>
<keyword evidence="2" id="KW-0255">Endonuclease</keyword>